<dbReference type="InterPro" id="IPR006685">
    <property type="entry name" value="MscS_channel_2nd"/>
</dbReference>
<feature type="domain" description="Mechanosensitive ion channel MscS C-terminal" evidence="9">
    <location>
        <begin position="170"/>
        <end position="248"/>
    </location>
</feature>
<dbReference type="Gene3D" id="2.30.30.60">
    <property type="match status" value="1"/>
</dbReference>
<dbReference type="PANTHER" id="PTHR30221">
    <property type="entry name" value="SMALL-CONDUCTANCE MECHANOSENSITIVE CHANNEL"/>
    <property type="match status" value="1"/>
</dbReference>
<comment type="similarity">
    <text evidence="2">Belongs to the MscS (TC 1.A.23) family.</text>
</comment>
<evidence type="ECO:0000256" key="6">
    <source>
        <dbReference type="ARBA" id="ARBA00023136"/>
    </source>
</evidence>
<reference evidence="10" key="2">
    <citation type="journal article" date="2021" name="PeerJ">
        <title>Extensive microbial diversity within the chicken gut microbiome revealed by metagenomics and culture.</title>
        <authorList>
            <person name="Gilroy R."/>
            <person name="Ravi A."/>
            <person name="Getino M."/>
            <person name="Pursley I."/>
            <person name="Horton D.L."/>
            <person name="Alikhan N.F."/>
            <person name="Baker D."/>
            <person name="Gharbi K."/>
            <person name="Hall N."/>
            <person name="Watson M."/>
            <person name="Adriaenssens E.M."/>
            <person name="Foster-Nyarko E."/>
            <person name="Jarju S."/>
            <person name="Secka A."/>
            <person name="Antonio M."/>
            <person name="Oren A."/>
            <person name="Chaudhuri R.R."/>
            <person name="La Ragione R."/>
            <person name="Hildebrand F."/>
            <person name="Pallen M.J."/>
        </authorList>
    </citation>
    <scope>NUCLEOTIDE SEQUENCE</scope>
    <source>
        <strain evidence="10">CHK180-2868</strain>
    </source>
</reference>
<dbReference type="Pfam" id="PF21082">
    <property type="entry name" value="MS_channel_3rd"/>
    <property type="match status" value="1"/>
</dbReference>
<keyword evidence="5 7" id="KW-1133">Transmembrane helix</keyword>
<feature type="transmembrane region" description="Helical" evidence="7">
    <location>
        <begin position="83"/>
        <end position="107"/>
    </location>
</feature>
<evidence type="ECO:0000259" key="9">
    <source>
        <dbReference type="Pfam" id="PF21082"/>
    </source>
</evidence>
<dbReference type="InterPro" id="IPR011014">
    <property type="entry name" value="MscS_channel_TM-2"/>
</dbReference>
<feature type="domain" description="Mechanosensitive ion channel MscS" evidence="8">
    <location>
        <begin position="93"/>
        <end position="159"/>
    </location>
</feature>
<dbReference type="Proteomes" id="UP000824250">
    <property type="component" value="Unassembled WGS sequence"/>
</dbReference>
<keyword evidence="3" id="KW-1003">Cell membrane</keyword>
<dbReference type="InterPro" id="IPR023408">
    <property type="entry name" value="MscS_beta-dom_sf"/>
</dbReference>
<evidence type="ECO:0000313" key="11">
    <source>
        <dbReference type="Proteomes" id="UP000824250"/>
    </source>
</evidence>
<dbReference type="GO" id="GO:0008381">
    <property type="term" value="F:mechanosensitive monoatomic ion channel activity"/>
    <property type="evidence" value="ECO:0007669"/>
    <property type="project" value="InterPro"/>
</dbReference>
<reference evidence="10" key="1">
    <citation type="submission" date="2020-10" db="EMBL/GenBank/DDBJ databases">
        <authorList>
            <person name="Gilroy R."/>
        </authorList>
    </citation>
    <scope>NUCLEOTIDE SEQUENCE</scope>
    <source>
        <strain evidence="10">CHK180-2868</strain>
    </source>
</reference>
<evidence type="ECO:0000256" key="3">
    <source>
        <dbReference type="ARBA" id="ARBA00022475"/>
    </source>
</evidence>
<dbReference type="InterPro" id="IPR045275">
    <property type="entry name" value="MscS_archaea/bacteria_type"/>
</dbReference>
<dbReference type="SUPFAM" id="SSF82861">
    <property type="entry name" value="Mechanosensitive channel protein MscS (YggB), transmembrane region"/>
    <property type="match status" value="1"/>
</dbReference>
<sequence>MAQMIDIGLRLLTAAVTVIIGLRLIRAVRRGAGRSMERAGLEISLRKFLDAFLYVVMIGLLIFAAAEALGVNMTSLVAAVGSIGLAISLAMQNTLGNFAGGVIILFLKPFKVGDYISTADGEGTVESIGLVYTSLVTTDNRVLVIPNNTLANSPMTNLTGMEKRRLILGIQIDYTSDLKKAKEVLTDILEAHPGIVKEDGILVVVDSLGERGVSLSARGWSKTEDYWQTRWDIMEQIKTSFDREGITISHFNLNFQLPSEEQQPGA</sequence>
<evidence type="ECO:0000256" key="2">
    <source>
        <dbReference type="ARBA" id="ARBA00008017"/>
    </source>
</evidence>
<dbReference type="PROSITE" id="PS01246">
    <property type="entry name" value="UPF0003"/>
    <property type="match status" value="1"/>
</dbReference>
<dbReference type="SUPFAM" id="SSF50182">
    <property type="entry name" value="Sm-like ribonucleoproteins"/>
    <property type="match status" value="1"/>
</dbReference>
<evidence type="ECO:0000256" key="4">
    <source>
        <dbReference type="ARBA" id="ARBA00022692"/>
    </source>
</evidence>
<dbReference type="PANTHER" id="PTHR30221:SF8">
    <property type="entry name" value="SMALL-CONDUCTANCE MECHANOSENSITIVE CHANNEL"/>
    <property type="match status" value="1"/>
</dbReference>
<dbReference type="InterPro" id="IPR010920">
    <property type="entry name" value="LSM_dom_sf"/>
</dbReference>
<evidence type="ECO:0000256" key="1">
    <source>
        <dbReference type="ARBA" id="ARBA00004651"/>
    </source>
</evidence>
<dbReference type="Gene3D" id="1.10.287.1260">
    <property type="match status" value="1"/>
</dbReference>
<feature type="transmembrane region" description="Helical" evidence="7">
    <location>
        <begin position="51"/>
        <end position="71"/>
    </location>
</feature>
<dbReference type="InterPro" id="IPR011066">
    <property type="entry name" value="MscS_channel_C_sf"/>
</dbReference>
<dbReference type="SUPFAM" id="SSF82689">
    <property type="entry name" value="Mechanosensitive channel protein MscS (YggB), C-terminal domain"/>
    <property type="match status" value="1"/>
</dbReference>
<dbReference type="EMBL" id="DVGC01000006">
    <property type="protein sequence ID" value="HIR04640.1"/>
    <property type="molecule type" value="Genomic_DNA"/>
</dbReference>
<dbReference type="Pfam" id="PF00924">
    <property type="entry name" value="MS_channel_2nd"/>
    <property type="match status" value="1"/>
</dbReference>
<gene>
    <name evidence="10" type="ORF">IAB28_01550</name>
</gene>
<organism evidence="10 11">
    <name type="scientific">Candidatus Copromonas faecavium</name>
    <name type="common">nom. illeg.</name>
    <dbReference type="NCBI Taxonomy" id="2840740"/>
    <lineage>
        <taxon>Bacteria</taxon>
        <taxon>Bacillati</taxon>
        <taxon>Bacillota</taxon>
        <taxon>Clostridia</taxon>
        <taxon>Lachnospirales</taxon>
        <taxon>Lachnospiraceae</taxon>
        <taxon>Candidatus Copromonas (nom. illeg.)</taxon>
    </lineage>
</organism>
<dbReference type="InterPro" id="IPR049278">
    <property type="entry name" value="MS_channel_C"/>
</dbReference>
<comment type="caution">
    <text evidence="10">The sequence shown here is derived from an EMBL/GenBank/DDBJ whole genome shotgun (WGS) entry which is preliminary data.</text>
</comment>
<dbReference type="InterPro" id="IPR006686">
    <property type="entry name" value="MscS_channel_CS"/>
</dbReference>
<dbReference type="GO" id="GO:0005886">
    <property type="term" value="C:plasma membrane"/>
    <property type="evidence" value="ECO:0007669"/>
    <property type="project" value="UniProtKB-SubCell"/>
</dbReference>
<dbReference type="AlphaFoldDB" id="A0A9D1A333"/>
<comment type="subcellular location">
    <subcellularLocation>
        <location evidence="1">Cell membrane</location>
        <topology evidence="1">Multi-pass membrane protein</topology>
    </subcellularLocation>
</comment>
<dbReference type="Gene3D" id="3.30.70.100">
    <property type="match status" value="1"/>
</dbReference>
<evidence type="ECO:0000256" key="5">
    <source>
        <dbReference type="ARBA" id="ARBA00022989"/>
    </source>
</evidence>
<keyword evidence="6 7" id="KW-0472">Membrane</keyword>
<proteinExistence type="inferred from homology"/>
<evidence type="ECO:0000313" key="10">
    <source>
        <dbReference type="EMBL" id="HIR04640.1"/>
    </source>
</evidence>
<evidence type="ECO:0000256" key="7">
    <source>
        <dbReference type="SAM" id="Phobius"/>
    </source>
</evidence>
<keyword evidence="4 7" id="KW-0812">Transmembrane</keyword>
<accession>A0A9D1A333</accession>
<name>A0A9D1A333_9FIRM</name>
<protein>
    <submittedName>
        <fullName evidence="10">Mechanosensitive ion channel family protein</fullName>
    </submittedName>
</protein>
<evidence type="ECO:0000259" key="8">
    <source>
        <dbReference type="Pfam" id="PF00924"/>
    </source>
</evidence>